<protein>
    <recommendedName>
        <fullName evidence="7">DegT/DnrJ/EryC1/StrS aminotransferase family protein</fullName>
    </recommendedName>
</protein>
<keyword evidence="6" id="KW-1185">Reference proteome</keyword>
<dbReference type="SUPFAM" id="SSF53383">
    <property type="entry name" value="PLP-dependent transferases"/>
    <property type="match status" value="1"/>
</dbReference>
<dbReference type="AlphaFoldDB" id="A0A4Q0XM23"/>
<dbReference type="InterPro" id="IPR000653">
    <property type="entry name" value="DegT/StrS_aminotransferase"/>
</dbReference>
<feature type="active site" description="Proton acceptor" evidence="2">
    <location>
        <position position="182"/>
    </location>
</feature>
<feature type="modified residue" description="N6-(pyridoxal phosphate)lysine" evidence="3">
    <location>
        <position position="182"/>
    </location>
</feature>
<evidence type="ECO:0000256" key="3">
    <source>
        <dbReference type="PIRSR" id="PIRSR000390-2"/>
    </source>
</evidence>
<keyword evidence="3 4" id="KW-0663">Pyridoxal phosphate</keyword>
<dbReference type="RefSeq" id="WP_128997005.1">
    <property type="nucleotide sequence ID" value="NZ_PDKN01000010.1"/>
</dbReference>
<evidence type="ECO:0000313" key="5">
    <source>
        <dbReference type="EMBL" id="RXJ54415.1"/>
    </source>
</evidence>
<dbReference type="GO" id="GO:0000271">
    <property type="term" value="P:polysaccharide biosynthetic process"/>
    <property type="evidence" value="ECO:0007669"/>
    <property type="project" value="TreeGrafter"/>
</dbReference>
<evidence type="ECO:0008006" key="7">
    <source>
        <dbReference type="Google" id="ProtNLM"/>
    </source>
</evidence>
<dbReference type="PIRSF" id="PIRSF000390">
    <property type="entry name" value="PLP_StrS"/>
    <property type="match status" value="1"/>
</dbReference>
<comment type="caution">
    <text evidence="5">The sequence shown here is derived from an EMBL/GenBank/DDBJ whole genome shotgun (WGS) entry which is preliminary data.</text>
</comment>
<reference evidence="5 6" key="1">
    <citation type="submission" date="2017-10" db="EMBL/GenBank/DDBJ databases">
        <title>Genomics of the genus Arcobacter.</title>
        <authorList>
            <person name="Perez-Cataluna A."/>
            <person name="Figueras M.J."/>
        </authorList>
    </citation>
    <scope>NUCLEOTIDE SEQUENCE [LARGE SCALE GENOMIC DNA]</scope>
    <source>
        <strain evidence="5 6">CECT 8987</strain>
    </source>
</reference>
<evidence type="ECO:0000256" key="2">
    <source>
        <dbReference type="PIRSR" id="PIRSR000390-1"/>
    </source>
</evidence>
<evidence type="ECO:0000313" key="6">
    <source>
        <dbReference type="Proteomes" id="UP000290657"/>
    </source>
</evidence>
<comment type="similarity">
    <text evidence="1 4">Belongs to the DegT/DnrJ/EryC1 family.</text>
</comment>
<dbReference type="InterPro" id="IPR015422">
    <property type="entry name" value="PyrdxlP-dep_Trfase_small"/>
</dbReference>
<dbReference type="InterPro" id="IPR015424">
    <property type="entry name" value="PyrdxlP-dep_Trfase"/>
</dbReference>
<dbReference type="Gene3D" id="3.40.640.10">
    <property type="entry name" value="Type I PLP-dependent aspartate aminotransferase-like (Major domain)"/>
    <property type="match status" value="1"/>
</dbReference>
<proteinExistence type="inferred from homology"/>
<dbReference type="PANTHER" id="PTHR30244:SF34">
    <property type="entry name" value="DTDP-4-AMINO-4,6-DIDEOXYGALACTOSE TRANSAMINASE"/>
    <property type="match status" value="1"/>
</dbReference>
<dbReference type="GO" id="GO:0008483">
    <property type="term" value="F:transaminase activity"/>
    <property type="evidence" value="ECO:0007669"/>
    <property type="project" value="TreeGrafter"/>
</dbReference>
<dbReference type="PANTHER" id="PTHR30244">
    <property type="entry name" value="TRANSAMINASE"/>
    <property type="match status" value="1"/>
</dbReference>
<accession>A0A4Q0XM23</accession>
<evidence type="ECO:0000256" key="1">
    <source>
        <dbReference type="ARBA" id="ARBA00037999"/>
    </source>
</evidence>
<sequence>MFKLTPRLKPNYTFSDWIAALNIFQKNPIDSYEKEFANKFQNYYGVMFQHGRTGLYALLKVWELENDEVICPAYTCVVVPNAIVLSGNIPVFVDSSKESFNMNLELLEKTITEKTKAIVVTHIFGYPMDVVKVQEIVKNAEQKYGHKIYVIQDAAHSYGAKWQEKLVTKYGDAAIFGSNISKVINSIFGGMVSTNSKETYEKLKSWRKSNSKASGFSKSIKRFIYFVAVNIAFNSYVYGFVNWLERIGALDRFVKYFEEDKIYFPTDWDMMPSSIEARVGRNQLKKYNYIMENRIKNAKNWINKLQDEECQFMQDMQGSTYSHCVALVENRDEWLEKYRNEGIQLGILIEYSIPYMKAYESYKRGEYPVSLEYSKKSINFPNWV</sequence>
<dbReference type="Proteomes" id="UP000290657">
    <property type="component" value="Unassembled WGS sequence"/>
</dbReference>
<organism evidence="5 6">
    <name type="scientific">Candidatus Marinarcus aquaticus</name>
    <dbReference type="NCBI Taxonomy" id="2044504"/>
    <lineage>
        <taxon>Bacteria</taxon>
        <taxon>Pseudomonadati</taxon>
        <taxon>Campylobacterota</taxon>
        <taxon>Epsilonproteobacteria</taxon>
        <taxon>Campylobacterales</taxon>
        <taxon>Arcobacteraceae</taxon>
        <taxon>Candidatus Marinarcus</taxon>
    </lineage>
</organism>
<dbReference type="Gene3D" id="3.90.1150.10">
    <property type="entry name" value="Aspartate Aminotransferase, domain 1"/>
    <property type="match status" value="1"/>
</dbReference>
<dbReference type="InterPro" id="IPR015421">
    <property type="entry name" value="PyrdxlP-dep_Trfase_major"/>
</dbReference>
<dbReference type="GO" id="GO:0030170">
    <property type="term" value="F:pyridoxal phosphate binding"/>
    <property type="evidence" value="ECO:0007669"/>
    <property type="project" value="TreeGrafter"/>
</dbReference>
<evidence type="ECO:0000256" key="4">
    <source>
        <dbReference type="RuleBase" id="RU004508"/>
    </source>
</evidence>
<dbReference type="Pfam" id="PF01041">
    <property type="entry name" value="DegT_DnrJ_EryC1"/>
    <property type="match status" value="2"/>
</dbReference>
<name>A0A4Q0XM23_9BACT</name>
<dbReference type="EMBL" id="PDKN01000010">
    <property type="protein sequence ID" value="RXJ54415.1"/>
    <property type="molecule type" value="Genomic_DNA"/>
</dbReference>
<gene>
    <name evidence="5" type="ORF">CRV04_11515</name>
</gene>
<dbReference type="OrthoDB" id="5342089at2"/>